<feature type="non-terminal residue" evidence="2">
    <location>
        <position position="60"/>
    </location>
</feature>
<organism evidence="2 3">
    <name type="scientific">Parasponia andersonii</name>
    <name type="common">Sponia andersonii</name>
    <dbReference type="NCBI Taxonomy" id="3476"/>
    <lineage>
        <taxon>Eukaryota</taxon>
        <taxon>Viridiplantae</taxon>
        <taxon>Streptophyta</taxon>
        <taxon>Embryophyta</taxon>
        <taxon>Tracheophyta</taxon>
        <taxon>Spermatophyta</taxon>
        <taxon>Magnoliopsida</taxon>
        <taxon>eudicotyledons</taxon>
        <taxon>Gunneridae</taxon>
        <taxon>Pentapetalae</taxon>
        <taxon>rosids</taxon>
        <taxon>fabids</taxon>
        <taxon>Rosales</taxon>
        <taxon>Cannabaceae</taxon>
        <taxon>Parasponia</taxon>
    </lineage>
</organism>
<protein>
    <submittedName>
        <fullName evidence="2">Uncharacterized protein</fullName>
    </submittedName>
</protein>
<sequence>MTKTCQTEAKTPSLNTTGMLSTGKKMKSPSKSLAKTLVLKPTIPEQNPADFEGISVVEVV</sequence>
<evidence type="ECO:0000313" key="2">
    <source>
        <dbReference type="EMBL" id="PON60940.1"/>
    </source>
</evidence>
<gene>
    <name evidence="2" type="ORF">PanWU01x14_149080</name>
</gene>
<comment type="caution">
    <text evidence="2">The sequence shown here is derived from an EMBL/GenBank/DDBJ whole genome shotgun (WGS) entry which is preliminary data.</text>
</comment>
<dbReference type="EMBL" id="JXTB01000125">
    <property type="protein sequence ID" value="PON60940.1"/>
    <property type="molecule type" value="Genomic_DNA"/>
</dbReference>
<dbReference type="Proteomes" id="UP000237105">
    <property type="component" value="Unassembled WGS sequence"/>
</dbReference>
<feature type="compositionally biased region" description="Polar residues" evidence="1">
    <location>
        <begin position="1"/>
        <end position="20"/>
    </location>
</feature>
<name>A0A2P5CIR9_PARAD</name>
<keyword evidence="3" id="KW-1185">Reference proteome</keyword>
<dbReference type="OrthoDB" id="10417557at2759"/>
<accession>A0A2P5CIR9</accession>
<proteinExistence type="predicted"/>
<reference evidence="3" key="1">
    <citation type="submission" date="2016-06" db="EMBL/GenBank/DDBJ databases">
        <title>Parallel loss of symbiosis genes in relatives of nitrogen-fixing non-legume Parasponia.</title>
        <authorList>
            <person name="Van Velzen R."/>
            <person name="Holmer R."/>
            <person name="Bu F."/>
            <person name="Rutten L."/>
            <person name="Van Zeijl A."/>
            <person name="Liu W."/>
            <person name="Santuari L."/>
            <person name="Cao Q."/>
            <person name="Sharma T."/>
            <person name="Shen D."/>
            <person name="Roswanjaya Y."/>
            <person name="Wardhani T."/>
            <person name="Kalhor M.S."/>
            <person name="Jansen J."/>
            <person name="Van den Hoogen J."/>
            <person name="Gungor B."/>
            <person name="Hartog M."/>
            <person name="Hontelez J."/>
            <person name="Verver J."/>
            <person name="Yang W.-C."/>
            <person name="Schijlen E."/>
            <person name="Repin R."/>
            <person name="Schilthuizen M."/>
            <person name="Schranz E."/>
            <person name="Heidstra R."/>
            <person name="Miyata K."/>
            <person name="Fedorova E."/>
            <person name="Kohlen W."/>
            <person name="Bisseling T."/>
            <person name="Smit S."/>
            <person name="Geurts R."/>
        </authorList>
    </citation>
    <scope>NUCLEOTIDE SEQUENCE [LARGE SCALE GENOMIC DNA]</scope>
    <source>
        <strain evidence="3">cv. WU1-14</strain>
    </source>
</reference>
<evidence type="ECO:0000256" key="1">
    <source>
        <dbReference type="SAM" id="MobiDB-lite"/>
    </source>
</evidence>
<feature type="region of interest" description="Disordered" evidence="1">
    <location>
        <begin position="1"/>
        <end position="28"/>
    </location>
</feature>
<dbReference type="AlphaFoldDB" id="A0A2P5CIR9"/>
<evidence type="ECO:0000313" key="3">
    <source>
        <dbReference type="Proteomes" id="UP000237105"/>
    </source>
</evidence>